<name>A0A9X8HJ05_PSEPU</name>
<evidence type="ECO:0000259" key="10">
    <source>
        <dbReference type="Pfam" id="PF03865"/>
    </source>
</evidence>
<evidence type="ECO:0000256" key="1">
    <source>
        <dbReference type="ARBA" id="ARBA00004442"/>
    </source>
</evidence>
<evidence type="ECO:0000259" key="12">
    <source>
        <dbReference type="Pfam" id="PF17287"/>
    </source>
</evidence>
<dbReference type="GO" id="GO:0009279">
    <property type="term" value="C:cell outer membrane"/>
    <property type="evidence" value="ECO:0007669"/>
    <property type="project" value="UniProtKB-SubCell"/>
</dbReference>
<sequence>MLPIAHCRALTTRVAHCFVSTSRPTPAAALLLALAAWAAGAGTAAHAADPNAELLRQRDRERVQREQLEARPDVRLEAPLADEGDGRLPANETPCFPIRQLRLVGDAAERFQWALRAANPKDDPATGRCLGSAGINLTMKRIQNAIIEKGYVTTRVLAQAQDLNSGELTLTLIPGRIRDIRFAEGTSSRANAWNALPAHSGDLLNLRDIEQALENFKRVPSAEADIQIAPAQARDAGPGESDIVIAWRQAFPARLSLSVDNSGSKTTGKYQGNLALSLDNIFSLNDLFYASATHDLGGGESGNRGSKGNTLHYSLPFGYWLLGFTTSEYDYHQQVAGENETYQYRGETRNNELRLSRLLYRDAVRKTTAWGSLWTRTSENFIDDTEIQLQRRRMAGWEAGLSHREFIGASTLDLSAGYRRGTGAHGALQAPEELTGEGTSRSKIISADAQLQVPFIAYNQRMRYIGGWRAQWNRSALVPQDRFSIGGRYTVRGFDGENILSAERGWTLRNEIGLALGDTGQELYTGVDYGEVSGHSSEYLVGKRLAGAVVGVRGGYKALSYDWSWGTPLKKPDGFETANITSAFTVSLSF</sequence>
<dbReference type="InterPro" id="IPR035251">
    <property type="entry name" value="ShlB_POTRA"/>
</dbReference>
<comment type="subcellular location">
    <subcellularLocation>
        <location evidence="1">Cell outer membrane</location>
    </subcellularLocation>
</comment>
<reference evidence="13 14" key="1">
    <citation type="submission" date="2018-11" db="EMBL/GenBank/DDBJ databases">
        <title>Genomic analyses of the natural microbiome of Caenorhabditis elegans.</title>
        <authorList>
            <person name="Samuel B."/>
        </authorList>
    </citation>
    <scope>NUCLEOTIDE SEQUENCE [LARGE SCALE GENOMIC DNA]</scope>
    <source>
        <strain evidence="13 14">BIGb0473</strain>
    </source>
</reference>
<dbReference type="InterPro" id="IPR027282">
    <property type="entry name" value="TPS"/>
</dbReference>
<feature type="region of interest" description="Disordered" evidence="8">
    <location>
        <begin position="64"/>
        <end position="91"/>
    </location>
</feature>
<keyword evidence="5" id="KW-0813">Transport</keyword>
<comment type="caution">
    <text evidence="13">The sequence shown here is derived from an EMBL/GenBank/DDBJ whole genome shotgun (WGS) entry which is preliminary data.</text>
</comment>
<feature type="chain" id="PRO_5040986688" evidence="9">
    <location>
        <begin position="48"/>
        <end position="590"/>
    </location>
</feature>
<dbReference type="Proteomes" id="UP000269115">
    <property type="component" value="Unassembled WGS sequence"/>
</dbReference>
<keyword evidence="9" id="KW-0732">Signal</keyword>
<comment type="similarity">
    <text evidence="2">Belongs to the TPS (TC 1.B.20) family.</text>
</comment>
<feature type="compositionally biased region" description="Basic and acidic residues" evidence="8">
    <location>
        <begin position="64"/>
        <end position="76"/>
    </location>
</feature>
<keyword evidence="7" id="KW-0998">Cell outer membrane</keyword>
<gene>
    <name evidence="13" type="ORF">EDF85_4051</name>
</gene>
<evidence type="ECO:0000256" key="8">
    <source>
        <dbReference type="SAM" id="MobiDB-lite"/>
    </source>
</evidence>
<evidence type="ECO:0000256" key="5">
    <source>
        <dbReference type="ARBA" id="ARBA00023065"/>
    </source>
</evidence>
<organism evidence="13 14">
    <name type="scientific">Pseudomonas putida</name>
    <name type="common">Arthrobacter siderocapsulatus</name>
    <dbReference type="NCBI Taxonomy" id="303"/>
    <lineage>
        <taxon>Bacteria</taxon>
        <taxon>Pseudomonadati</taxon>
        <taxon>Pseudomonadota</taxon>
        <taxon>Gammaproteobacteria</taxon>
        <taxon>Pseudomonadales</taxon>
        <taxon>Pseudomonadaceae</taxon>
        <taxon>Pseudomonas</taxon>
    </lineage>
</organism>
<keyword evidence="3" id="KW-1134">Transmembrane beta strand</keyword>
<proteinExistence type="inferred from homology"/>
<accession>A0A9X8HJ05</accession>
<dbReference type="AlphaFoldDB" id="A0A9X8HJ05"/>
<dbReference type="InterPro" id="IPR051544">
    <property type="entry name" value="TPS_OM_transporter"/>
</dbReference>
<evidence type="ECO:0000256" key="7">
    <source>
        <dbReference type="ARBA" id="ARBA00023237"/>
    </source>
</evidence>
<dbReference type="GO" id="GO:0006811">
    <property type="term" value="P:monoatomic ion transport"/>
    <property type="evidence" value="ECO:0007669"/>
    <property type="project" value="UniProtKB-KW"/>
</dbReference>
<dbReference type="InterPro" id="IPR013686">
    <property type="entry name" value="Polypept-transport_assoc_ShlB"/>
</dbReference>
<dbReference type="FunFam" id="2.40.160.50:FF:000009">
    <property type="entry name" value="Putative hemolysin activator protein"/>
    <property type="match status" value="1"/>
</dbReference>
<dbReference type="RefSeq" id="WP_123753369.1">
    <property type="nucleotide sequence ID" value="NZ_RJUR01000015.1"/>
</dbReference>
<feature type="domain" description="Polypeptide-transport-associated ShlB-type" evidence="11">
    <location>
        <begin position="96"/>
        <end position="175"/>
    </location>
</feature>
<dbReference type="Pfam" id="PF03865">
    <property type="entry name" value="ShlB"/>
    <property type="match status" value="1"/>
</dbReference>
<feature type="signal peptide" evidence="9">
    <location>
        <begin position="1"/>
        <end position="47"/>
    </location>
</feature>
<dbReference type="GO" id="GO:0098046">
    <property type="term" value="C:type V protein secretion system complex"/>
    <property type="evidence" value="ECO:0007669"/>
    <property type="project" value="TreeGrafter"/>
</dbReference>
<dbReference type="PANTHER" id="PTHR34597:SF3">
    <property type="entry name" value="OUTER MEMBRANE TRANSPORTER CDIB"/>
    <property type="match status" value="1"/>
</dbReference>
<keyword evidence="5" id="KW-0406">Ion transport</keyword>
<dbReference type="Pfam" id="PF17287">
    <property type="entry name" value="POTRA_3"/>
    <property type="match status" value="1"/>
</dbReference>
<evidence type="ECO:0000256" key="3">
    <source>
        <dbReference type="ARBA" id="ARBA00022452"/>
    </source>
</evidence>
<evidence type="ECO:0000259" key="11">
    <source>
        <dbReference type="Pfam" id="PF08479"/>
    </source>
</evidence>
<dbReference type="EMBL" id="RJUR01000015">
    <property type="protein sequence ID" value="ROQ48311.1"/>
    <property type="molecule type" value="Genomic_DNA"/>
</dbReference>
<dbReference type="InterPro" id="IPR005565">
    <property type="entry name" value="Hemolysn_activator_HlyB_C"/>
</dbReference>
<evidence type="ECO:0000256" key="9">
    <source>
        <dbReference type="SAM" id="SignalP"/>
    </source>
</evidence>
<dbReference type="Gene3D" id="3.10.20.310">
    <property type="entry name" value="membrane protein fhac"/>
    <property type="match status" value="1"/>
</dbReference>
<evidence type="ECO:0000313" key="13">
    <source>
        <dbReference type="EMBL" id="ROQ48311.1"/>
    </source>
</evidence>
<dbReference type="GO" id="GO:0046819">
    <property type="term" value="P:protein secretion by the type V secretion system"/>
    <property type="evidence" value="ECO:0007669"/>
    <property type="project" value="TreeGrafter"/>
</dbReference>
<evidence type="ECO:0000256" key="4">
    <source>
        <dbReference type="ARBA" id="ARBA00022692"/>
    </source>
</evidence>
<keyword evidence="4" id="KW-0812">Transmembrane</keyword>
<protein>
    <submittedName>
        <fullName evidence="13">Hemolysin activation/secretion protein</fullName>
    </submittedName>
</protein>
<dbReference type="PIRSF" id="PIRSF029745">
    <property type="entry name" value="FhaC"/>
    <property type="match status" value="1"/>
</dbReference>
<keyword evidence="6" id="KW-0472">Membrane</keyword>
<feature type="domain" description="Haemolysin activator HlyB C-terminal" evidence="10">
    <location>
        <begin position="239"/>
        <end position="554"/>
    </location>
</feature>
<feature type="domain" description="ShlB POTRA" evidence="12">
    <location>
        <begin position="176"/>
        <end position="230"/>
    </location>
</feature>
<evidence type="ECO:0000256" key="6">
    <source>
        <dbReference type="ARBA" id="ARBA00023136"/>
    </source>
</evidence>
<dbReference type="PANTHER" id="PTHR34597">
    <property type="entry name" value="SLR1661 PROTEIN"/>
    <property type="match status" value="1"/>
</dbReference>
<dbReference type="Gene3D" id="2.40.160.50">
    <property type="entry name" value="membrane protein fhac: a member of the omp85/tpsb transporter family"/>
    <property type="match status" value="1"/>
</dbReference>
<dbReference type="Pfam" id="PF08479">
    <property type="entry name" value="POTRA_2"/>
    <property type="match status" value="1"/>
</dbReference>
<dbReference type="GO" id="GO:0008320">
    <property type="term" value="F:protein transmembrane transporter activity"/>
    <property type="evidence" value="ECO:0007669"/>
    <property type="project" value="TreeGrafter"/>
</dbReference>
<evidence type="ECO:0000256" key="2">
    <source>
        <dbReference type="ARBA" id="ARBA00009055"/>
    </source>
</evidence>
<evidence type="ECO:0000313" key="14">
    <source>
        <dbReference type="Proteomes" id="UP000269115"/>
    </source>
</evidence>